<sequence>MYFDRALRKQLLNNYTSSTIDKQKHSICHIHRRYMYDHS</sequence>
<dbReference type="AlphaFoldDB" id="A0A0A9GE71"/>
<protein>
    <submittedName>
        <fullName evidence="1">Uncharacterized protein</fullName>
    </submittedName>
</protein>
<evidence type="ECO:0000313" key="1">
    <source>
        <dbReference type="EMBL" id="JAE23385.1"/>
    </source>
</evidence>
<reference evidence="1" key="1">
    <citation type="submission" date="2014-09" db="EMBL/GenBank/DDBJ databases">
        <authorList>
            <person name="Magalhaes I.L.F."/>
            <person name="Oliveira U."/>
            <person name="Santos F.R."/>
            <person name="Vidigal T.H.D.A."/>
            <person name="Brescovit A.D."/>
            <person name="Santos A.J."/>
        </authorList>
    </citation>
    <scope>NUCLEOTIDE SEQUENCE</scope>
    <source>
        <tissue evidence="1">Shoot tissue taken approximately 20 cm above the soil surface</tissue>
    </source>
</reference>
<dbReference type="EMBL" id="GBRH01174511">
    <property type="protein sequence ID" value="JAE23385.1"/>
    <property type="molecule type" value="Transcribed_RNA"/>
</dbReference>
<accession>A0A0A9GE71</accession>
<reference evidence="1" key="2">
    <citation type="journal article" date="2015" name="Data Brief">
        <title>Shoot transcriptome of the giant reed, Arundo donax.</title>
        <authorList>
            <person name="Barrero R.A."/>
            <person name="Guerrero F.D."/>
            <person name="Moolhuijzen P."/>
            <person name="Goolsby J.A."/>
            <person name="Tidwell J."/>
            <person name="Bellgard S.E."/>
            <person name="Bellgard M.I."/>
        </authorList>
    </citation>
    <scope>NUCLEOTIDE SEQUENCE</scope>
    <source>
        <tissue evidence="1">Shoot tissue taken approximately 20 cm above the soil surface</tissue>
    </source>
</reference>
<proteinExistence type="predicted"/>
<organism evidence="1">
    <name type="scientific">Arundo donax</name>
    <name type="common">Giant reed</name>
    <name type="synonym">Donax arundinaceus</name>
    <dbReference type="NCBI Taxonomy" id="35708"/>
    <lineage>
        <taxon>Eukaryota</taxon>
        <taxon>Viridiplantae</taxon>
        <taxon>Streptophyta</taxon>
        <taxon>Embryophyta</taxon>
        <taxon>Tracheophyta</taxon>
        <taxon>Spermatophyta</taxon>
        <taxon>Magnoliopsida</taxon>
        <taxon>Liliopsida</taxon>
        <taxon>Poales</taxon>
        <taxon>Poaceae</taxon>
        <taxon>PACMAD clade</taxon>
        <taxon>Arundinoideae</taxon>
        <taxon>Arundineae</taxon>
        <taxon>Arundo</taxon>
    </lineage>
</organism>
<name>A0A0A9GE71_ARUDO</name>